<feature type="region of interest" description="Disordered" evidence="1">
    <location>
        <begin position="66"/>
        <end position="105"/>
    </location>
</feature>
<dbReference type="AlphaFoldDB" id="A0AAD5WMN9"/>
<feature type="compositionally biased region" description="Basic and acidic residues" evidence="1">
    <location>
        <begin position="226"/>
        <end position="237"/>
    </location>
</feature>
<name>A0AAD5WMN9_9PEZI</name>
<feature type="region of interest" description="Disordered" evidence="1">
    <location>
        <begin position="1"/>
        <end position="52"/>
    </location>
</feature>
<comment type="caution">
    <text evidence="2">The sequence shown here is derived from an EMBL/GenBank/DDBJ whole genome shotgun (WGS) entry which is preliminary data.</text>
</comment>
<feature type="region of interest" description="Disordered" evidence="1">
    <location>
        <begin position="223"/>
        <end position="245"/>
    </location>
</feature>
<evidence type="ECO:0000256" key="1">
    <source>
        <dbReference type="SAM" id="MobiDB-lite"/>
    </source>
</evidence>
<feature type="compositionally biased region" description="Polar residues" evidence="1">
    <location>
        <begin position="8"/>
        <end position="27"/>
    </location>
</feature>
<dbReference type="EMBL" id="JAKWBI020000545">
    <property type="protein sequence ID" value="KAJ2893967.1"/>
    <property type="molecule type" value="Genomic_DNA"/>
</dbReference>
<keyword evidence="3" id="KW-1185">Reference proteome</keyword>
<feature type="compositionally biased region" description="Polar residues" evidence="1">
    <location>
        <begin position="66"/>
        <end position="76"/>
    </location>
</feature>
<proteinExistence type="predicted"/>
<evidence type="ECO:0000313" key="3">
    <source>
        <dbReference type="Proteomes" id="UP001201980"/>
    </source>
</evidence>
<feature type="compositionally biased region" description="Low complexity" evidence="1">
    <location>
        <begin position="77"/>
        <end position="93"/>
    </location>
</feature>
<sequence>MTYRQAPYDNSGQSETNRQAVDLSSTDVYLGSNSSSHGAGGNQQRRHPSSQVTEMQVDNYIRHQQQAGPWNPSNRYSGAAASTGSGHAPGPASNGNHAAFVNSGPLARPVDQAGYGQGHDVYETHQIPGQPQYLLFAHPHAAPQATPAAAEPPHSRTRARFSTLDPAYEQHHLVSYAGGSQVPPLGYQQPAWATGRGTVTPLQLHQHQYGNFHVGYPHQIQEEDLEHGSDGDEDHRRLVPPRRAQ</sequence>
<accession>A0AAD5WMN9</accession>
<organism evidence="2 3">
    <name type="scientific">Zalerion maritima</name>
    <dbReference type="NCBI Taxonomy" id="339359"/>
    <lineage>
        <taxon>Eukaryota</taxon>
        <taxon>Fungi</taxon>
        <taxon>Dikarya</taxon>
        <taxon>Ascomycota</taxon>
        <taxon>Pezizomycotina</taxon>
        <taxon>Sordariomycetes</taxon>
        <taxon>Lulworthiomycetidae</taxon>
        <taxon>Lulworthiales</taxon>
        <taxon>Lulworthiaceae</taxon>
        <taxon>Zalerion</taxon>
    </lineage>
</organism>
<protein>
    <submittedName>
        <fullName evidence="2">Uncharacterized protein</fullName>
    </submittedName>
</protein>
<dbReference type="Proteomes" id="UP001201980">
    <property type="component" value="Unassembled WGS sequence"/>
</dbReference>
<evidence type="ECO:0000313" key="2">
    <source>
        <dbReference type="EMBL" id="KAJ2893967.1"/>
    </source>
</evidence>
<gene>
    <name evidence="2" type="ORF">MKZ38_008053</name>
</gene>
<reference evidence="2" key="1">
    <citation type="submission" date="2022-07" db="EMBL/GenBank/DDBJ databases">
        <title>Draft genome sequence of Zalerion maritima ATCC 34329, a (micro)plastics degrading marine fungus.</title>
        <authorList>
            <person name="Paco A."/>
            <person name="Goncalves M.F.M."/>
            <person name="Rocha-Santos T.A.P."/>
            <person name="Alves A."/>
        </authorList>
    </citation>
    <scope>NUCLEOTIDE SEQUENCE</scope>
    <source>
        <strain evidence="2">ATCC 34329</strain>
    </source>
</reference>